<keyword evidence="9" id="KW-0718">Serine biosynthesis</keyword>
<reference evidence="13" key="1">
    <citation type="submission" date="2020-10" db="EMBL/GenBank/DDBJ databases">
        <title>Unveiling of a novel bifunctional photoreceptor, Dualchrome1, isolated from a cosmopolitan green alga.</title>
        <authorList>
            <person name="Suzuki S."/>
            <person name="Kawachi M."/>
        </authorList>
    </citation>
    <scope>NUCLEOTIDE SEQUENCE</scope>
    <source>
        <strain evidence="13">NIES 2893</strain>
    </source>
</reference>
<dbReference type="UniPathway" id="UPA00135">
    <property type="reaction ID" value="UER00198"/>
</dbReference>
<keyword evidence="5" id="KW-0028">Amino-acid biosynthesis</keyword>
<accession>A0A830H959</accession>
<organism evidence="13 14">
    <name type="scientific">Pycnococcus provasolii</name>
    <dbReference type="NCBI Taxonomy" id="41880"/>
    <lineage>
        <taxon>Eukaryota</taxon>
        <taxon>Viridiplantae</taxon>
        <taxon>Chlorophyta</taxon>
        <taxon>Pseudoscourfieldiophyceae</taxon>
        <taxon>Pseudoscourfieldiales</taxon>
        <taxon>Pycnococcaceae</taxon>
        <taxon>Pycnococcus</taxon>
    </lineage>
</organism>
<dbReference type="InterPro" id="IPR004469">
    <property type="entry name" value="PSP"/>
</dbReference>
<evidence type="ECO:0000256" key="10">
    <source>
        <dbReference type="ARBA" id="ARBA00031693"/>
    </source>
</evidence>
<evidence type="ECO:0000256" key="3">
    <source>
        <dbReference type="ARBA" id="ARBA00009184"/>
    </source>
</evidence>
<dbReference type="NCBIfam" id="TIGR00338">
    <property type="entry name" value="serB"/>
    <property type="match status" value="1"/>
</dbReference>
<dbReference type="InterPro" id="IPR023214">
    <property type="entry name" value="HAD_sf"/>
</dbReference>
<protein>
    <recommendedName>
        <fullName evidence="4">phosphoserine phosphatase</fullName>
        <ecNumber evidence="4">3.1.3.3</ecNumber>
    </recommendedName>
    <alternativeName>
        <fullName evidence="10">O-phosphoserine phosphohydrolase</fullName>
    </alternativeName>
</protein>
<feature type="active site" description="Proton donor" evidence="11">
    <location>
        <position position="125"/>
    </location>
</feature>
<evidence type="ECO:0000256" key="9">
    <source>
        <dbReference type="ARBA" id="ARBA00023299"/>
    </source>
</evidence>
<dbReference type="CDD" id="cd04309">
    <property type="entry name" value="HAD_PSP_eu"/>
    <property type="match status" value="1"/>
</dbReference>
<feature type="region of interest" description="Disordered" evidence="12">
    <location>
        <begin position="1"/>
        <end position="24"/>
    </location>
</feature>
<comment type="pathway">
    <text evidence="2">Amino-acid biosynthesis; L-serine biosynthesis; L-serine from 3-phospho-D-glycerate: step 3/3.</text>
</comment>
<dbReference type="PANTHER" id="PTHR43344">
    <property type="entry name" value="PHOSPHOSERINE PHOSPHATASE"/>
    <property type="match status" value="1"/>
</dbReference>
<dbReference type="Proteomes" id="UP000660262">
    <property type="component" value="Unassembled WGS sequence"/>
</dbReference>
<dbReference type="EC" id="3.1.3.3" evidence="4"/>
<evidence type="ECO:0000256" key="6">
    <source>
        <dbReference type="ARBA" id="ARBA00022723"/>
    </source>
</evidence>
<dbReference type="Gene3D" id="3.40.50.1000">
    <property type="entry name" value="HAD superfamily/HAD-like"/>
    <property type="match status" value="1"/>
</dbReference>
<comment type="similarity">
    <text evidence="3">Belongs to the HAD-like hydrolase superfamily. SerB family.</text>
</comment>
<keyword evidence="8" id="KW-0460">Magnesium</keyword>
<evidence type="ECO:0000256" key="11">
    <source>
        <dbReference type="PIRSR" id="PIRSR604469-1"/>
    </source>
</evidence>
<evidence type="ECO:0000256" key="8">
    <source>
        <dbReference type="ARBA" id="ARBA00022842"/>
    </source>
</evidence>
<dbReference type="PANTHER" id="PTHR43344:SF2">
    <property type="entry name" value="PHOSPHOSERINE PHOSPHATASE"/>
    <property type="match status" value="1"/>
</dbReference>
<dbReference type="InterPro" id="IPR050582">
    <property type="entry name" value="HAD-like_SerB"/>
</dbReference>
<dbReference type="GO" id="GO:0006564">
    <property type="term" value="P:L-serine biosynthetic process"/>
    <property type="evidence" value="ECO:0007669"/>
    <property type="project" value="UniProtKB-KW"/>
</dbReference>
<name>A0A830H959_9CHLO</name>
<dbReference type="SUPFAM" id="SSF56784">
    <property type="entry name" value="HAD-like"/>
    <property type="match status" value="1"/>
</dbReference>
<evidence type="ECO:0000256" key="4">
    <source>
        <dbReference type="ARBA" id="ARBA00012640"/>
    </source>
</evidence>
<evidence type="ECO:0000313" key="14">
    <source>
        <dbReference type="Proteomes" id="UP000660262"/>
    </source>
</evidence>
<dbReference type="InterPro" id="IPR036412">
    <property type="entry name" value="HAD-like_sf"/>
</dbReference>
<feature type="compositionally biased region" description="Low complexity" evidence="12">
    <location>
        <begin position="13"/>
        <end position="24"/>
    </location>
</feature>
<dbReference type="GO" id="GO:0005737">
    <property type="term" value="C:cytoplasm"/>
    <property type="evidence" value="ECO:0007669"/>
    <property type="project" value="TreeGrafter"/>
</dbReference>
<sequence length="329" mass="35089">MSSSSAHRGGLFRSSSSSASASASASRRQLRSSCLASSSSSRQHPFSVVFGGSPSFTVRRSLNHSSGSSSSRYHFLSLSCAASAMMSSESESTAANSNNDEQQQIKMTRMAEWLKKADAVCFDVDSTVINTEGIDELADYFGAGEAVAKLTKEAMEGGMKFEEALDARLKLINPTQQGVDKFMAMHAFPIMPGMRELVVKLLTSGKQVFLVSGGFRQMIAPVANEIGVPVNKIYANNIMFDEEGKYAGFDDTEPTSRSGGKAEAVKRIKASNGFQTVVMVGDGMTDLEARVEGGADAFICFTGVVRRDAVAEGADLAVGEMAQIMDLLL</sequence>
<keyword evidence="7" id="KW-0378">Hydrolase</keyword>
<comment type="caution">
    <text evidence="13">The sequence shown here is derived from an EMBL/GenBank/DDBJ whole genome shotgun (WGS) entry which is preliminary data.</text>
</comment>
<evidence type="ECO:0000256" key="5">
    <source>
        <dbReference type="ARBA" id="ARBA00022605"/>
    </source>
</evidence>
<evidence type="ECO:0000256" key="7">
    <source>
        <dbReference type="ARBA" id="ARBA00022801"/>
    </source>
</evidence>
<dbReference type="NCBIfam" id="TIGR01488">
    <property type="entry name" value="HAD-SF-IB"/>
    <property type="match status" value="1"/>
</dbReference>
<comment type="cofactor">
    <cofactor evidence="1">
        <name>Mg(2+)</name>
        <dbReference type="ChEBI" id="CHEBI:18420"/>
    </cofactor>
</comment>
<evidence type="ECO:0000313" key="13">
    <source>
        <dbReference type="EMBL" id="GHP03495.1"/>
    </source>
</evidence>
<evidence type="ECO:0000256" key="12">
    <source>
        <dbReference type="SAM" id="MobiDB-lite"/>
    </source>
</evidence>
<feature type="active site" description="Nucleophile" evidence="11">
    <location>
        <position position="123"/>
    </location>
</feature>
<dbReference type="GO" id="GO:0000287">
    <property type="term" value="F:magnesium ion binding"/>
    <property type="evidence" value="ECO:0007669"/>
    <property type="project" value="TreeGrafter"/>
</dbReference>
<evidence type="ECO:0000256" key="2">
    <source>
        <dbReference type="ARBA" id="ARBA00005135"/>
    </source>
</evidence>
<dbReference type="GO" id="GO:0036424">
    <property type="term" value="F:L-phosphoserine phosphatase activity"/>
    <property type="evidence" value="ECO:0007669"/>
    <property type="project" value="InterPro"/>
</dbReference>
<evidence type="ECO:0000256" key="1">
    <source>
        <dbReference type="ARBA" id="ARBA00001946"/>
    </source>
</evidence>
<proteinExistence type="inferred from homology"/>
<dbReference type="Gene3D" id="1.10.150.210">
    <property type="entry name" value="Phosphoserine phosphatase, domain 2"/>
    <property type="match status" value="1"/>
</dbReference>
<gene>
    <name evidence="13" type="ORF">PPROV_000225000</name>
</gene>
<keyword evidence="14" id="KW-1185">Reference proteome</keyword>
<dbReference type="AlphaFoldDB" id="A0A830H959"/>
<keyword evidence="6" id="KW-0479">Metal-binding</keyword>
<dbReference type="Pfam" id="PF00702">
    <property type="entry name" value="Hydrolase"/>
    <property type="match status" value="1"/>
</dbReference>
<dbReference type="EMBL" id="BNJQ01000005">
    <property type="protein sequence ID" value="GHP03495.1"/>
    <property type="molecule type" value="Genomic_DNA"/>
</dbReference>
<dbReference type="OrthoDB" id="27226at2759"/>